<evidence type="ECO:0000313" key="2">
    <source>
        <dbReference type="EMBL" id="BBH26139.1"/>
    </source>
</evidence>
<keyword evidence="1" id="KW-0812">Transmembrane</keyword>
<gene>
    <name evidence="2" type="ORF">SG0102_10730</name>
</gene>
<organism evidence="2 3">
    <name type="scientific">Intestinibaculum porci</name>
    <dbReference type="NCBI Taxonomy" id="2487118"/>
    <lineage>
        <taxon>Bacteria</taxon>
        <taxon>Bacillati</taxon>
        <taxon>Bacillota</taxon>
        <taxon>Erysipelotrichia</taxon>
        <taxon>Erysipelotrichales</taxon>
        <taxon>Erysipelotrichaceae</taxon>
        <taxon>Intestinibaculum</taxon>
    </lineage>
</organism>
<dbReference type="KEGG" id="ebm:SG0102_10730"/>
<sequence>MNKMIAMILMIFISLLFIIFGIKDLSIPFRFREEVTGIYYDCITKGKKHYPRYQVNGVLMTSHFDVSPLDLPKYQGERTLYLRGKALCLNPASYFIHGLVALAVGIMLLLMAIKIF</sequence>
<evidence type="ECO:0000256" key="1">
    <source>
        <dbReference type="SAM" id="Phobius"/>
    </source>
</evidence>
<reference evidence="2 3" key="1">
    <citation type="submission" date="2018-11" db="EMBL/GenBank/DDBJ databases">
        <title>Novel Erysipelotrichaceae bacterium isolated from small intestine of a swine.</title>
        <authorList>
            <person name="Kim J.S."/>
            <person name="Choe H."/>
            <person name="Lee Y.R."/>
            <person name="Kim K.M."/>
            <person name="Park D.S."/>
        </authorList>
    </citation>
    <scope>NUCLEOTIDE SEQUENCE [LARGE SCALE GENOMIC DNA]</scope>
    <source>
        <strain evidence="2 3">SG0102</strain>
    </source>
</reference>
<keyword evidence="3" id="KW-1185">Reference proteome</keyword>
<dbReference type="InParanoid" id="A0A3G9JSM6"/>
<dbReference type="Proteomes" id="UP000268059">
    <property type="component" value="Chromosome"/>
</dbReference>
<dbReference type="EMBL" id="AP019309">
    <property type="protein sequence ID" value="BBH26139.1"/>
    <property type="molecule type" value="Genomic_DNA"/>
</dbReference>
<accession>A0A3G9JSM6</accession>
<dbReference type="AlphaFoldDB" id="A0A3G9JSM6"/>
<protein>
    <submittedName>
        <fullName evidence="2">Uncharacterized protein</fullName>
    </submittedName>
</protein>
<evidence type="ECO:0000313" key="3">
    <source>
        <dbReference type="Proteomes" id="UP000268059"/>
    </source>
</evidence>
<dbReference type="RefSeq" id="WP_125119044.1">
    <property type="nucleotide sequence ID" value="NZ_AP019309.1"/>
</dbReference>
<proteinExistence type="predicted"/>
<keyword evidence="1" id="KW-0472">Membrane</keyword>
<feature type="transmembrane region" description="Helical" evidence="1">
    <location>
        <begin position="5"/>
        <end position="22"/>
    </location>
</feature>
<feature type="transmembrane region" description="Helical" evidence="1">
    <location>
        <begin position="94"/>
        <end position="113"/>
    </location>
</feature>
<name>A0A3G9JSM6_9FIRM</name>
<keyword evidence="1" id="KW-1133">Transmembrane helix</keyword>